<protein>
    <recommendedName>
        <fullName evidence="7">Complex I assembly factor TIMMDC1, mitochondrial</fullName>
    </recommendedName>
    <alternativeName>
        <fullName evidence="8">Translocase of inner mitochondrial membrane domain-containing protein 1</fullName>
    </alternativeName>
</protein>
<dbReference type="InterPro" id="IPR055299">
    <property type="entry name" value="TIMMDC1"/>
</dbReference>
<dbReference type="GO" id="GO:0032981">
    <property type="term" value="P:mitochondrial respiratory chain complex I assembly"/>
    <property type="evidence" value="ECO:0007669"/>
    <property type="project" value="InterPro"/>
</dbReference>
<keyword evidence="5 9" id="KW-0472">Membrane</keyword>
<dbReference type="OrthoDB" id="5826189at2759"/>
<evidence type="ECO:0000256" key="3">
    <source>
        <dbReference type="ARBA" id="ARBA00022692"/>
    </source>
</evidence>
<proteinExistence type="inferred from homology"/>
<dbReference type="GO" id="GO:0005739">
    <property type="term" value="C:mitochondrion"/>
    <property type="evidence" value="ECO:0007669"/>
    <property type="project" value="TreeGrafter"/>
</dbReference>
<evidence type="ECO:0000256" key="7">
    <source>
        <dbReference type="ARBA" id="ARBA00040778"/>
    </source>
</evidence>
<comment type="similarity">
    <text evidence="2">Belongs to the Tim17/Tim22/Tim23 family.</text>
</comment>
<dbReference type="GO" id="GO:0016020">
    <property type="term" value="C:membrane"/>
    <property type="evidence" value="ECO:0007669"/>
    <property type="project" value="UniProtKB-SubCell"/>
</dbReference>
<comment type="function">
    <text evidence="6">Chaperone protein involved in the assembly of the mitochondrial NADH:ubiquinone oxidoreductase complex (complex I). Participates in constructing the membrane arm of complex I.</text>
</comment>
<evidence type="ECO:0000256" key="6">
    <source>
        <dbReference type="ARBA" id="ARBA00037236"/>
    </source>
</evidence>
<feature type="transmembrane region" description="Helical" evidence="9">
    <location>
        <begin position="113"/>
        <end position="134"/>
    </location>
</feature>
<keyword evidence="3 9" id="KW-0812">Transmembrane</keyword>
<evidence type="ECO:0000256" key="9">
    <source>
        <dbReference type="SAM" id="Phobius"/>
    </source>
</evidence>
<evidence type="ECO:0000313" key="10">
    <source>
        <dbReference type="Ensembl" id="ENSLLEP00000042459.1"/>
    </source>
</evidence>
<dbReference type="Ensembl" id="ENSLLET00000044157.1">
    <property type="protein sequence ID" value="ENSLLEP00000042459.1"/>
    <property type="gene ID" value="ENSLLEG00000027009.1"/>
</dbReference>
<evidence type="ECO:0000256" key="1">
    <source>
        <dbReference type="ARBA" id="ARBA00004141"/>
    </source>
</evidence>
<dbReference type="GeneTree" id="ENSGT00390000013817"/>
<dbReference type="Pfam" id="PF02466">
    <property type="entry name" value="Tim17"/>
    <property type="match status" value="1"/>
</dbReference>
<dbReference type="PANTHER" id="PTHR13002:SF1">
    <property type="entry name" value="COMPLEX I ASSEMBLY FACTOR TIMMDC1, MITOCHONDRIAL"/>
    <property type="match status" value="1"/>
</dbReference>
<dbReference type="Proteomes" id="UP000694569">
    <property type="component" value="Unplaced"/>
</dbReference>
<evidence type="ECO:0000256" key="8">
    <source>
        <dbReference type="ARBA" id="ARBA00041344"/>
    </source>
</evidence>
<name>A0A8C5QSJ2_9ANUR</name>
<dbReference type="AlphaFoldDB" id="A0A8C5QSJ2"/>
<keyword evidence="4 9" id="KW-1133">Transmembrane helix</keyword>
<evidence type="ECO:0000256" key="2">
    <source>
        <dbReference type="ARBA" id="ARBA00008444"/>
    </source>
</evidence>
<reference evidence="10" key="1">
    <citation type="submission" date="2025-08" db="UniProtKB">
        <authorList>
            <consortium name="Ensembl"/>
        </authorList>
    </citation>
    <scope>IDENTIFICATION</scope>
</reference>
<organism evidence="10 11">
    <name type="scientific">Leptobrachium leishanense</name>
    <name type="common">Leishan spiny toad</name>
    <dbReference type="NCBI Taxonomy" id="445787"/>
    <lineage>
        <taxon>Eukaryota</taxon>
        <taxon>Metazoa</taxon>
        <taxon>Chordata</taxon>
        <taxon>Craniata</taxon>
        <taxon>Vertebrata</taxon>
        <taxon>Euteleostomi</taxon>
        <taxon>Amphibia</taxon>
        <taxon>Batrachia</taxon>
        <taxon>Anura</taxon>
        <taxon>Pelobatoidea</taxon>
        <taxon>Megophryidae</taxon>
        <taxon>Leptobrachium</taxon>
    </lineage>
</organism>
<feature type="transmembrane region" description="Helical" evidence="9">
    <location>
        <begin position="163"/>
        <end position="184"/>
    </location>
</feature>
<accession>A0A8C5QSJ2</accession>
<comment type="subcellular location">
    <subcellularLocation>
        <location evidence="1">Membrane</location>
        <topology evidence="1">Multi-pass membrane protein</topology>
    </subcellularLocation>
</comment>
<evidence type="ECO:0000256" key="5">
    <source>
        <dbReference type="ARBA" id="ARBA00023136"/>
    </source>
</evidence>
<evidence type="ECO:0000256" key="4">
    <source>
        <dbReference type="ARBA" id="ARBA00022989"/>
    </source>
</evidence>
<dbReference type="PANTHER" id="PTHR13002">
    <property type="entry name" value="C3ORF1 PROTEIN-RELATED"/>
    <property type="match status" value="1"/>
</dbReference>
<keyword evidence="11" id="KW-1185">Reference proteome</keyword>
<sequence>MSDSTPTSSTGQAPPLPECIKDPWISRSGWERVQAVLRPTEQGMLSEEVVGVVKSAATGLLLGWLYGGIPAARHSKESFIHKSQAEVYEHRVDAVRSSHHAALRGFVRYGWRWGWRVCMFVTIFNSVSTGISVYRDDVSLSHFAAAGAVTGGLFRLNLGLRGLLGGSVIGTALGFPAGAMISWLQTLTGESIRVRKRREEEALYLNQVEEWNARLGITEGVLQEIGAAQVDSAETDAERIDKLLQLKRNPVTEREEER</sequence>
<reference evidence="10" key="2">
    <citation type="submission" date="2025-09" db="UniProtKB">
        <authorList>
            <consortium name="Ensembl"/>
        </authorList>
    </citation>
    <scope>IDENTIFICATION</scope>
</reference>
<evidence type="ECO:0000313" key="11">
    <source>
        <dbReference type="Proteomes" id="UP000694569"/>
    </source>
</evidence>